<feature type="region of interest" description="Disordered" evidence="1">
    <location>
        <begin position="453"/>
        <end position="472"/>
    </location>
</feature>
<sequence length="1863" mass="210655">MATTIQKPHPSQMDPRLRRAVYAKYREMLVSKNNQANEMIKKLPSYMVHQDHGFHGNVLNNDIPPPPPPMSGSLPARKLESSIANAPACVQNAMMTKDKKPFTYTPGGIDLSQIKSPRMAKRLEANMNSPGVQSKPSKVSPLAENNSNGNVSTPATPATPGTVPPPPPPPSMGSLAMGMPFQVFPSEPPVKANHQLSAPHTNGSNRKSPQSFEPPPMGCRPEIKIPPNPMANLRPAPRPQVKGDFWVQEYVQEKARESIPTEDDFQQQIASSQQQQQPSIPTPPPQMQRQQSPVRNTPKSPTPPERDFSNQIRNMKLEDVRTASPLGTLYIPPPMNNDDKQYLMSQTSPPWMSSSKQNVPDTPEWVNRDEVDSFIQQTRMMQTPQSAGIREHVIPIAIEKSPSKTPTTPGFGPTPFYATGPQYSNVVSPKIVSPRVDPNVNQFVNQGYNNIEFKQTPQQPRPNVQMQMHQQPAGTRIIPVQVEGGRSPQPDQTASMQSDPRAPPSPRINAFGPPNQSRSFKILQQVTNTLGADLDENEIEEQRIDQEPMQEQQPLYSRPLGPDEMNENQLRRLQMSEQDRAFMNRVKNQVDEEIYLHSESDPRYKGSAIPSKAFRVLQIMTDGAPNNVQAVPVGRSKQQDENVEQQNREPHLYQGGAIPSRSFKILQAMTQPENAADSNDNSDIEGNPQSCAGSPLNFSNPNAIDHNFPFHHQYAVPQMIPPPMIPAPQYYYDWFDPQNNPYWAYYYQGYDPNCFGFAPPNHSRSQTPQPSATQNATPPYFYPYPPPPPFMWYPPYMGFRPISASRETTPCISDSEKLLKPPTTNTLNDERSRRAVSCTPTCCQHAKPFMVEENRKKFNTVEEPITKVPREEDYEEFEGNPLVNDRSMSRSLKSIPSVSNINIYSEENADLPLEELKVKPVVIEEEEDSEDETTEVEDDISQDTETGDMHLPHQLSVIYEENENVNNERRGSVVSRSSTLSDCSTTLMEEDNISVDYSADEMEEENSNSVTVRLPLKFSFTRSGDNLVNTTLTVGESESEIYESRSSKSKSPEEFRSIEDSKSSSPPNEDPPIENSAPDVSVTVRLKSKSRTPERVVQPKLCLCNENDNSDPDCSVSISLPRRSQSKEPSSSNKVPDNSDEKSDASNENKKYIDSSLYTSLDALEEIKKGMNEITSSLFSKLCTLRKSALNIPANEQHHNDSYRSSSTSQIESIDTDSENEMSLSFNDFDEKRRMSDAHENEIEIDNKKIEDVNEKLTEAEPVVIEHSGDFDFWGQISETNKNSDLEFPSKRSSRYWFEDDDDNVEEKEEIAEQSRAQIVELQISENINEGIEESHEQKTDFWKDYDENVHLKSHVEINVTKDDHTDDHLNQENDDENSDEYESEVEEIEDAFVEVKVNENLQSEVSNESVEDEEIASDEEWTEEEIEVTDDEQPEVKDSDNVEIKEDKNEIEYDEESYKSNVQHKNEIPNNEDEENYSESEEEIDKDDLKSKESSQTKISKGKSLVNVNSLISMDCNKSHDKIQEEVQSVNETDDSEESEYSSAEELENDEIESLPIEHSNDDCQHNITSHNDKVLQPPLNNIQSIDSKSNMTSESGISFEQNDSEDGYEEDSDEEEEENVPMEDEKTITRESMSLEPEKEIKIENEEVKVNVKGKISMFERAISEEPEKKVTPRSNPKFGCWNRETSEPPTSLQFTSSSTETTNRAATAVKILQEDLESNGTSFSSADESTIPTVDSTPALTPQEFRNNSSYAEYYESWENKGNDIEDDLSDLNLIQSKAFKNLQDQQVSVSKKLWSVRCPRILSSKSINKDLARLSEVRESESPEPNQSRSPSIRSQSTEPMSGDNINIQERQRIKNCNT</sequence>
<dbReference type="EMBL" id="CVRI01000055">
    <property type="protein sequence ID" value="CRL01193.1"/>
    <property type="molecule type" value="Genomic_DNA"/>
</dbReference>
<feature type="region of interest" description="Disordered" evidence="1">
    <location>
        <begin position="1036"/>
        <end position="1149"/>
    </location>
</feature>
<feature type="region of interest" description="Disordered" evidence="1">
    <location>
        <begin position="635"/>
        <end position="656"/>
    </location>
</feature>
<feature type="compositionally biased region" description="Pro residues" evidence="1">
    <location>
        <begin position="162"/>
        <end position="171"/>
    </location>
</feature>
<feature type="region of interest" description="Disordered" evidence="1">
    <location>
        <begin position="253"/>
        <end position="310"/>
    </location>
</feature>
<feature type="compositionally biased region" description="Polar residues" evidence="1">
    <location>
        <begin position="1127"/>
        <end position="1136"/>
    </location>
</feature>
<feature type="compositionally biased region" description="Polar residues" evidence="1">
    <location>
        <begin position="1580"/>
        <end position="1603"/>
    </location>
</feature>
<feature type="compositionally biased region" description="Pro residues" evidence="1">
    <location>
        <begin position="212"/>
        <end position="229"/>
    </location>
</feature>
<reference evidence="2 3" key="1">
    <citation type="submission" date="2015-04" db="EMBL/GenBank/DDBJ databases">
        <authorList>
            <person name="Syromyatnikov M.Y."/>
            <person name="Popov V.N."/>
        </authorList>
    </citation>
    <scope>NUCLEOTIDE SEQUENCE [LARGE SCALE GENOMIC DNA]</scope>
</reference>
<dbReference type="OrthoDB" id="6107953at2759"/>
<dbReference type="Proteomes" id="UP000183832">
    <property type="component" value="Unassembled WGS sequence"/>
</dbReference>
<feature type="compositionally biased region" description="Low complexity" evidence="1">
    <location>
        <begin position="152"/>
        <end position="161"/>
    </location>
</feature>
<name>A0A1J1IRP7_9DIPT</name>
<feature type="compositionally biased region" description="Acidic residues" evidence="1">
    <location>
        <begin position="1471"/>
        <end position="1487"/>
    </location>
</feature>
<feature type="compositionally biased region" description="Basic and acidic residues" evidence="1">
    <location>
        <begin position="1435"/>
        <end position="1452"/>
    </location>
</feature>
<evidence type="ECO:0000313" key="3">
    <source>
        <dbReference type="Proteomes" id="UP000183832"/>
    </source>
</evidence>
<feature type="region of interest" description="Disordered" evidence="1">
    <location>
        <begin position="482"/>
        <end position="516"/>
    </location>
</feature>
<feature type="compositionally biased region" description="Polar residues" evidence="1">
    <location>
        <begin position="672"/>
        <end position="681"/>
    </location>
</feature>
<feature type="region of interest" description="Disordered" evidence="1">
    <location>
        <begin position="1721"/>
        <end position="1748"/>
    </location>
</feature>
<feature type="compositionally biased region" description="Acidic residues" evidence="1">
    <location>
        <begin position="1410"/>
        <end position="1434"/>
    </location>
</feature>
<feature type="compositionally biased region" description="Basic and acidic residues" evidence="1">
    <location>
        <begin position="1042"/>
        <end position="1062"/>
    </location>
</feature>
<feature type="compositionally biased region" description="Polar residues" evidence="1">
    <location>
        <begin position="127"/>
        <end position="151"/>
    </location>
</feature>
<feature type="compositionally biased region" description="Basic and acidic residues" evidence="1">
    <location>
        <begin position="1357"/>
        <end position="1372"/>
    </location>
</feature>
<evidence type="ECO:0000313" key="2">
    <source>
        <dbReference type="EMBL" id="CRL01193.1"/>
    </source>
</evidence>
<evidence type="ECO:0000256" key="1">
    <source>
        <dbReference type="SAM" id="MobiDB-lite"/>
    </source>
</evidence>
<feature type="region of interest" description="Disordered" evidence="1">
    <location>
        <begin position="1400"/>
        <end position="1642"/>
    </location>
</feature>
<keyword evidence="3" id="KW-1185">Reference proteome</keyword>
<feature type="region of interest" description="Disordered" evidence="1">
    <location>
        <begin position="127"/>
        <end position="240"/>
    </location>
</feature>
<feature type="compositionally biased region" description="Polar residues" evidence="1">
    <location>
        <begin position="489"/>
        <end position="498"/>
    </location>
</feature>
<feature type="compositionally biased region" description="Acidic residues" evidence="1">
    <location>
        <begin position="1604"/>
        <end position="1624"/>
    </location>
</feature>
<gene>
    <name evidence="2" type="ORF">CLUMA_CG014263</name>
</gene>
<feature type="region of interest" description="Disordered" evidence="1">
    <location>
        <begin position="924"/>
        <end position="947"/>
    </location>
</feature>
<feature type="region of interest" description="Disordered" evidence="1">
    <location>
        <begin position="672"/>
        <end position="698"/>
    </location>
</feature>
<feature type="compositionally biased region" description="Polar residues" evidence="1">
    <location>
        <begin position="194"/>
        <end position="211"/>
    </location>
</feature>
<organism evidence="2 3">
    <name type="scientific">Clunio marinus</name>
    <dbReference type="NCBI Taxonomy" id="568069"/>
    <lineage>
        <taxon>Eukaryota</taxon>
        <taxon>Metazoa</taxon>
        <taxon>Ecdysozoa</taxon>
        <taxon>Arthropoda</taxon>
        <taxon>Hexapoda</taxon>
        <taxon>Insecta</taxon>
        <taxon>Pterygota</taxon>
        <taxon>Neoptera</taxon>
        <taxon>Endopterygota</taxon>
        <taxon>Diptera</taxon>
        <taxon>Nematocera</taxon>
        <taxon>Chironomoidea</taxon>
        <taxon>Chironomidae</taxon>
        <taxon>Clunio</taxon>
    </lineage>
</organism>
<feature type="compositionally biased region" description="Polar residues" evidence="1">
    <location>
        <begin position="289"/>
        <end position="299"/>
    </location>
</feature>
<feature type="compositionally biased region" description="Acidic residues" evidence="1">
    <location>
        <begin position="1533"/>
        <end position="1554"/>
    </location>
</feature>
<feature type="compositionally biased region" description="Acidic residues" evidence="1">
    <location>
        <begin position="924"/>
        <end position="946"/>
    </location>
</feature>
<feature type="compositionally biased region" description="Polar residues" evidence="1">
    <location>
        <begin position="1827"/>
        <end position="1863"/>
    </location>
</feature>
<feature type="compositionally biased region" description="Low complexity" evidence="1">
    <location>
        <begin position="266"/>
        <end position="279"/>
    </location>
</feature>
<feature type="region of interest" description="Disordered" evidence="1">
    <location>
        <begin position="1357"/>
        <end position="1388"/>
    </location>
</feature>
<feature type="compositionally biased region" description="Basic and acidic residues" evidence="1">
    <location>
        <begin position="1137"/>
        <end position="1149"/>
    </location>
</feature>
<feature type="region of interest" description="Disordered" evidence="1">
    <location>
        <begin position="1668"/>
        <end position="1704"/>
    </location>
</feature>
<proteinExistence type="predicted"/>
<feature type="region of interest" description="Disordered" evidence="1">
    <location>
        <begin position="1817"/>
        <end position="1863"/>
    </location>
</feature>
<protein>
    <submittedName>
        <fullName evidence="2">CLUMA_CG014263, isoform A</fullName>
    </submittedName>
</protein>
<feature type="compositionally biased region" description="Polar residues" evidence="1">
    <location>
        <begin position="1690"/>
        <end position="1704"/>
    </location>
</feature>
<accession>A0A1J1IRP7</accession>
<feature type="compositionally biased region" description="Acidic residues" evidence="1">
    <location>
        <begin position="1373"/>
        <end position="1388"/>
    </location>
</feature>
<feature type="compositionally biased region" description="Polar residues" evidence="1">
    <location>
        <begin position="687"/>
        <end position="698"/>
    </location>
</feature>